<evidence type="ECO:0000313" key="11">
    <source>
        <dbReference type="Proteomes" id="UP000223913"/>
    </source>
</evidence>
<dbReference type="Pfam" id="PF02321">
    <property type="entry name" value="OEP"/>
    <property type="match status" value="1"/>
</dbReference>
<dbReference type="GO" id="GO:0005886">
    <property type="term" value="C:plasma membrane"/>
    <property type="evidence" value="ECO:0007669"/>
    <property type="project" value="UniProtKB-SubCell"/>
</dbReference>
<accession>A0A2D0NC55</accession>
<dbReference type="EMBL" id="PDUD01000019">
    <property type="protein sequence ID" value="PHN06091.1"/>
    <property type="molecule type" value="Genomic_DNA"/>
</dbReference>
<comment type="caution">
    <text evidence="10">The sequence shown here is derived from an EMBL/GenBank/DDBJ whole genome shotgun (WGS) entry which is preliminary data.</text>
</comment>
<dbReference type="InterPro" id="IPR004763">
    <property type="entry name" value="CusA-like"/>
</dbReference>
<dbReference type="OrthoDB" id="636130at2"/>
<reference evidence="10 11" key="1">
    <citation type="submission" date="2017-10" db="EMBL/GenBank/DDBJ databases">
        <title>The draft genome sequence of Lewinella nigricans NBRC 102662.</title>
        <authorList>
            <person name="Wang K."/>
        </authorList>
    </citation>
    <scope>NUCLEOTIDE SEQUENCE [LARGE SCALE GENOMIC DNA]</scope>
    <source>
        <strain evidence="10 11">NBRC 102662</strain>
    </source>
</reference>
<dbReference type="SUPFAM" id="SSF56954">
    <property type="entry name" value="Outer membrane efflux proteins (OEP)"/>
    <property type="match status" value="1"/>
</dbReference>
<sequence length="1430" mass="158859">MIDTLIAYSVRNKFVIGLLVTALIGWGIYAMSRLPVDAVPDITNNQVQVITISPDLATQEVEQFITAPVELAMQNLPGVEEIRSVSRFGLSVVTVVFRESMGTYLPRQLVAEKITEAGEAIPAGMGTPEMAPITTGLGEIYQYTLRAASGYEDQYTAMELRTIQDWIVKRQLSGVPGVIEVNTVGGFLKQYEIALNPEALRSANITIGEVLEALERSNENTGGSYIEKNPNTYFIRSEGMVQELADIEQIVLKTVDNIPILIRDIAEVRFGHAPRYGAMTINGRGNTVGGVVLMLKGANAAEVTERIKERVVQIQQSLPEGVLIEPYLVRDSLVQRAMQTVEKNLIEGGLIVIFILVLLLGNWRAGLVVASVIPLALLFALGMMQVFAISANLMSLGAIDFGLIVDGAVIIVESVVHRLQVGFAGRQLSQQQMDDEITEGAIRIRKSAAFGEIIILMVYIPILALTGIEGKMFRPMALTVGFAILGALVLSLTYVPMMSALLLRKKIERRRTFADRIMDLFQRLYRPVIHTALRFKTAVVLLTVVLFACSLWQFSRLGGEFIPTLDEGDLAIQQILAPGSSLDQSVAVSNMVANKLKTNFPEVVDVVARIGAAEIPTDPMPIEIGDLVVTMKPREEWVSASDRVEMFERFEAVLSEIPGVNYEFTQPIQLRFNELLTGSRADIAVKIYGEDLDILFRKAKEAEALFRNIDGIASVKTEQIVGMPQIVIRFKYPKLAQYGLQVRDVNRVIRTAFAGEKVGDVYEGERRFDMVVRLQENYRRDIDNVEELYIPLPNGRQVPLAEVAEVTFEEAPMQISRENTRRRIVVGVNAGSKDTETLVEEMQALLTAQLELPPGYFITYGGQFENLVQARNRLSIAVPVALALIFILLYFTFHSVAQAALIFTAIPLSAIGGIWALWLRGMPFSISAGIGFIALFGVAVLNGIVLIAYFNQLREEGVSDTRTRILEGTRVRLRPVLMTASVASLGFLPMALSTSGGAEVQRPLATVVIGGLISATFLTLVILPILYSWLSDWKQKRSGKIGLLLLPGLIALPGITNAQRSLSLEEALEMARSTYPGLQLSQRVIQQQEALEGSGFDPAKTQFYYGGDGLGQGDRFSEHSLGVRQSFAWPGVYRDRNALQESRTGLARAAQQMSERELEALVAGIYADWVAQQRKLTFLNSFDSLYVAFLEIAQLRERTGAATPLERITAENKRQQIGLSRRQCETARENLEQQLQLLLNTTEDLVPPSDLPARFTPDPAVPEHPLFAYYRQQEQVARDQLQLVEDGLLPNLNLGYAYQQFGNINGLHSIQLGISIPIYRGAQRKKIQAAEVEVQIAASRQATEAIQLEQRKLQQNRELRQAAQALDYYDRQGHQIAEDLIRTAGLQYENGVLTYVAYVQALEQAYHLRLDYLDELQRYNRMVVGLNYLW</sequence>
<dbReference type="InterPro" id="IPR027463">
    <property type="entry name" value="AcrB_DN_DC_subdom"/>
</dbReference>
<keyword evidence="5" id="KW-1003">Cell membrane</keyword>
<dbReference type="Gene3D" id="3.30.70.1430">
    <property type="entry name" value="Multidrug efflux transporter AcrB pore domain"/>
    <property type="match status" value="2"/>
</dbReference>
<feature type="transmembrane region" description="Helical" evidence="9">
    <location>
        <begin position="874"/>
        <end position="893"/>
    </location>
</feature>
<evidence type="ECO:0000256" key="8">
    <source>
        <dbReference type="ARBA" id="ARBA00023136"/>
    </source>
</evidence>
<dbReference type="InterPro" id="IPR003423">
    <property type="entry name" value="OMP_efflux"/>
</dbReference>
<feature type="transmembrane region" description="Helical" evidence="9">
    <location>
        <begin position="924"/>
        <end position="950"/>
    </location>
</feature>
<dbReference type="NCBIfam" id="TIGR00914">
    <property type="entry name" value="2A0601"/>
    <property type="match status" value="1"/>
</dbReference>
<dbReference type="InterPro" id="IPR001036">
    <property type="entry name" value="Acrflvin-R"/>
</dbReference>
<evidence type="ECO:0000313" key="10">
    <source>
        <dbReference type="EMBL" id="PHN06091.1"/>
    </source>
</evidence>
<comment type="subcellular location">
    <subcellularLocation>
        <location evidence="1">Cell membrane</location>
        <topology evidence="1">Multi-pass membrane protein</topology>
    </subcellularLocation>
</comment>
<feature type="transmembrane region" description="Helical" evidence="9">
    <location>
        <begin position="900"/>
        <end position="918"/>
    </location>
</feature>
<evidence type="ECO:0000256" key="6">
    <source>
        <dbReference type="ARBA" id="ARBA00022692"/>
    </source>
</evidence>
<evidence type="ECO:0000256" key="2">
    <source>
        <dbReference type="ARBA" id="ARBA00007613"/>
    </source>
</evidence>
<evidence type="ECO:0000256" key="5">
    <source>
        <dbReference type="ARBA" id="ARBA00022475"/>
    </source>
</evidence>
<dbReference type="SUPFAM" id="SSF82714">
    <property type="entry name" value="Multidrug efflux transporter AcrB TolC docking domain, DN and DC subdomains"/>
    <property type="match status" value="2"/>
</dbReference>
<name>A0A2D0NC55_FLAN2</name>
<dbReference type="Gene3D" id="3.30.70.1320">
    <property type="entry name" value="Multidrug efflux transporter AcrB pore domain like"/>
    <property type="match status" value="1"/>
</dbReference>
<comment type="similarity">
    <text evidence="3">Belongs to the resistance-nodulation-cell division (RND) (TC 2.A.6) family.</text>
</comment>
<dbReference type="GO" id="GO:0042910">
    <property type="term" value="F:xenobiotic transmembrane transporter activity"/>
    <property type="evidence" value="ECO:0007669"/>
    <property type="project" value="TreeGrafter"/>
</dbReference>
<proteinExistence type="inferred from homology"/>
<feature type="transmembrane region" description="Helical" evidence="9">
    <location>
        <begin position="1004"/>
        <end position="1029"/>
    </location>
</feature>
<protein>
    <submittedName>
        <fullName evidence="10">CusA/CzcA family heavy metal efflux RND transporter</fullName>
    </submittedName>
</protein>
<feature type="transmembrane region" description="Helical" evidence="9">
    <location>
        <begin position="369"/>
        <end position="389"/>
    </location>
</feature>
<keyword evidence="8 9" id="KW-0472">Membrane</keyword>
<comment type="similarity">
    <text evidence="2">Belongs to the outer membrane factor (OMF) (TC 1.B.17) family.</text>
</comment>
<dbReference type="SUPFAM" id="SSF82866">
    <property type="entry name" value="Multidrug efflux transporter AcrB transmembrane domain"/>
    <property type="match status" value="2"/>
</dbReference>
<evidence type="ECO:0000256" key="3">
    <source>
        <dbReference type="ARBA" id="ARBA00010942"/>
    </source>
</evidence>
<dbReference type="RefSeq" id="WP_099150685.1">
    <property type="nucleotide sequence ID" value="NZ_PDUD01000019.1"/>
</dbReference>
<evidence type="ECO:0000256" key="1">
    <source>
        <dbReference type="ARBA" id="ARBA00004651"/>
    </source>
</evidence>
<dbReference type="Gene3D" id="1.20.1600.10">
    <property type="entry name" value="Outer membrane efflux proteins (OEP)"/>
    <property type="match status" value="1"/>
</dbReference>
<dbReference type="Gene3D" id="3.30.70.1440">
    <property type="entry name" value="Multidrug efflux transporter AcrB pore domain"/>
    <property type="match status" value="1"/>
</dbReference>
<dbReference type="Gene3D" id="1.20.1640.10">
    <property type="entry name" value="Multidrug efflux transporter AcrB transmembrane domain"/>
    <property type="match status" value="2"/>
</dbReference>
<feature type="transmembrane region" description="Helical" evidence="9">
    <location>
        <begin position="14"/>
        <end position="31"/>
    </location>
</feature>
<feature type="transmembrane region" description="Helical" evidence="9">
    <location>
        <begin position="449"/>
        <end position="468"/>
    </location>
</feature>
<dbReference type="Proteomes" id="UP000223913">
    <property type="component" value="Unassembled WGS sequence"/>
</dbReference>
<dbReference type="PANTHER" id="PTHR32063:SF24">
    <property type="entry name" value="CATION EFFLUX SYSTEM (ACRB_ACRD_ACRF FAMILY)"/>
    <property type="match status" value="1"/>
</dbReference>
<dbReference type="GO" id="GO:0008324">
    <property type="term" value="F:monoatomic cation transmembrane transporter activity"/>
    <property type="evidence" value="ECO:0007669"/>
    <property type="project" value="InterPro"/>
</dbReference>
<dbReference type="Pfam" id="PF00873">
    <property type="entry name" value="ACR_tran"/>
    <property type="match status" value="1"/>
</dbReference>
<organism evidence="10 11">
    <name type="scientific">Flavilitoribacter nigricans (strain ATCC 23147 / DSM 23189 / NBRC 102662 / NCIMB 1420 / SS-2)</name>
    <name type="common">Lewinella nigricans</name>
    <dbReference type="NCBI Taxonomy" id="1122177"/>
    <lineage>
        <taxon>Bacteria</taxon>
        <taxon>Pseudomonadati</taxon>
        <taxon>Bacteroidota</taxon>
        <taxon>Saprospiria</taxon>
        <taxon>Saprospirales</taxon>
        <taxon>Lewinellaceae</taxon>
        <taxon>Flavilitoribacter</taxon>
    </lineage>
</organism>
<feature type="transmembrane region" description="Helical" evidence="9">
    <location>
        <begin position="971"/>
        <end position="992"/>
    </location>
</feature>
<evidence type="ECO:0000256" key="9">
    <source>
        <dbReference type="SAM" id="Phobius"/>
    </source>
</evidence>
<dbReference type="SUPFAM" id="SSF82693">
    <property type="entry name" value="Multidrug efflux transporter AcrB pore domain, PN1, PN2, PC1 and PC2 subdomains"/>
    <property type="match status" value="3"/>
</dbReference>
<dbReference type="GO" id="GO:0015562">
    <property type="term" value="F:efflux transmembrane transporter activity"/>
    <property type="evidence" value="ECO:0007669"/>
    <property type="project" value="InterPro"/>
</dbReference>
<feature type="transmembrane region" description="Helical" evidence="9">
    <location>
        <begin position="533"/>
        <end position="554"/>
    </location>
</feature>
<evidence type="ECO:0000256" key="4">
    <source>
        <dbReference type="ARBA" id="ARBA00022448"/>
    </source>
</evidence>
<feature type="transmembrane region" description="Helical" evidence="9">
    <location>
        <begin position="345"/>
        <end position="363"/>
    </location>
</feature>
<keyword evidence="11" id="KW-1185">Reference proteome</keyword>
<feature type="transmembrane region" description="Helical" evidence="9">
    <location>
        <begin position="480"/>
        <end position="503"/>
    </location>
</feature>
<dbReference type="PANTHER" id="PTHR32063">
    <property type="match status" value="1"/>
</dbReference>
<keyword evidence="6 9" id="KW-0812">Transmembrane</keyword>
<feature type="transmembrane region" description="Helical" evidence="9">
    <location>
        <begin position="1041"/>
        <end position="1058"/>
    </location>
</feature>
<evidence type="ECO:0000256" key="7">
    <source>
        <dbReference type="ARBA" id="ARBA00022989"/>
    </source>
</evidence>
<keyword evidence="7 9" id="KW-1133">Transmembrane helix</keyword>
<dbReference type="Gene3D" id="3.30.2090.10">
    <property type="entry name" value="Multidrug efflux transporter AcrB TolC docking domain, DN and DC subdomains"/>
    <property type="match status" value="2"/>
</dbReference>
<dbReference type="PRINTS" id="PR00702">
    <property type="entry name" value="ACRIFLAVINRP"/>
</dbReference>
<keyword evidence="4" id="KW-0813">Transport</keyword>
<gene>
    <name evidence="10" type="ORF">CRP01_14065</name>
</gene>